<dbReference type="Proteomes" id="UP000231586">
    <property type="component" value="Unassembled WGS sequence"/>
</dbReference>
<accession>A0A2M8WSH7</accession>
<gene>
    <name evidence="3" type="ORF">CLV34_1377</name>
</gene>
<dbReference type="EMBL" id="PGTZ01000007">
    <property type="protein sequence ID" value="PJI93897.1"/>
    <property type="molecule type" value="Genomic_DNA"/>
</dbReference>
<name>A0A2M8WSH7_9MICO</name>
<feature type="region of interest" description="Disordered" evidence="1">
    <location>
        <begin position="28"/>
        <end position="48"/>
    </location>
</feature>
<dbReference type="GO" id="GO:1904680">
    <property type="term" value="F:peptide transmembrane transporter activity"/>
    <property type="evidence" value="ECO:0007669"/>
    <property type="project" value="TreeGrafter"/>
</dbReference>
<dbReference type="CDD" id="cd08509">
    <property type="entry name" value="PBP2_TmCBP_oligosaccharides_like"/>
    <property type="match status" value="1"/>
</dbReference>
<reference evidence="3 4" key="1">
    <citation type="submission" date="2017-11" db="EMBL/GenBank/DDBJ databases">
        <title>Genomic Encyclopedia of Archaeal and Bacterial Type Strains, Phase II (KMG-II): From Individual Species to Whole Genera.</title>
        <authorList>
            <person name="Goeker M."/>
        </authorList>
    </citation>
    <scope>NUCLEOTIDE SEQUENCE [LARGE SCALE GENOMIC DNA]</scope>
    <source>
        <strain evidence="3 4">DSM 22413</strain>
    </source>
</reference>
<dbReference type="Pfam" id="PF00496">
    <property type="entry name" value="SBP_bac_5"/>
    <property type="match status" value="1"/>
</dbReference>
<evidence type="ECO:0000259" key="2">
    <source>
        <dbReference type="Pfam" id="PF00496"/>
    </source>
</evidence>
<dbReference type="OrthoDB" id="9764591at2"/>
<dbReference type="InterPro" id="IPR039424">
    <property type="entry name" value="SBP_5"/>
</dbReference>
<dbReference type="GO" id="GO:0015833">
    <property type="term" value="P:peptide transport"/>
    <property type="evidence" value="ECO:0007669"/>
    <property type="project" value="TreeGrafter"/>
</dbReference>
<dbReference type="InterPro" id="IPR000914">
    <property type="entry name" value="SBP_5_dom"/>
</dbReference>
<proteinExistence type="predicted"/>
<organism evidence="3 4">
    <name type="scientific">Luteimicrobium subarcticum</name>
    <dbReference type="NCBI Taxonomy" id="620910"/>
    <lineage>
        <taxon>Bacteria</taxon>
        <taxon>Bacillati</taxon>
        <taxon>Actinomycetota</taxon>
        <taxon>Actinomycetes</taxon>
        <taxon>Micrococcales</taxon>
        <taxon>Luteimicrobium</taxon>
    </lineage>
</organism>
<feature type="domain" description="Solute-binding protein family 5" evidence="2">
    <location>
        <begin position="95"/>
        <end position="457"/>
    </location>
</feature>
<dbReference type="PROSITE" id="PS51257">
    <property type="entry name" value="PROKAR_LIPOPROTEIN"/>
    <property type="match status" value="1"/>
</dbReference>
<dbReference type="Gene3D" id="3.90.76.10">
    <property type="entry name" value="Dipeptide-binding Protein, Domain 1"/>
    <property type="match status" value="1"/>
</dbReference>
<dbReference type="Gene3D" id="3.10.105.10">
    <property type="entry name" value="Dipeptide-binding Protein, Domain 3"/>
    <property type="match status" value="1"/>
</dbReference>
<dbReference type="PANTHER" id="PTHR30290:SF82">
    <property type="entry name" value="ABC-TYPE DIPEPTIDE_OLIGOPEPTIDE TRANSPORT SYSTEM, PERIPLASMIC COMPONENT"/>
    <property type="match status" value="1"/>
</dbReference>
<dbReference type="PANTHER" id="PTHR30290">
    <property type="entry name" value="PERIPLASMIC BINDING COMPONENT OF ABC TRANSPORTER"/>
    <property type="match status" value="1"/>
</dbReference>
<evidence type="ECO:0000313" key="4">
    <source>
        <dbReference type="Proteomes" id="UP000231586"/>
    </source>
</evidence>
<dbReference type="AlphaFoldDB" id="A0A2M8WSH7"/>
<sequence>MKMRKIGPAVVGAAALALVVAGCGGGDGDTKSNDKGGSTGGVATQPLDIGMPNGPVTNNSNPFLNTSAGAALGYRFAIYEPLMQYNDTAPADPAVPWLAKSIDWNADYTEATITARDGVKFSDGTPMTAEDIAYSIQLRIDNAALNSEGLPYKSLTQDGDKVVVTFEGSQFVNQAKVDSLFVVPKHLWEKIKDPTTDLVQTPVGTGPYVFKSFSGQTITLDKNTSYWGGDVAAPSLRYTAYKGNDPQITALQTGESQWSWVFIADYENVYVNKDAENNKVYSPAGLGIDQLVMNNEKGPFSDIALRKATNMVLDREKASTIAESGLFPALKSITGFPTPAGESFIADAYKGQEYKVDVDGAKKVLTDAGYTYDGDKLMKDGKQVAVTLQDPTGWNDYITSLQLIATSLKSIGVDAKVETPTVDAWTQNLNVGDFDAALRWTDGGATPYQMYSSMFDPKYYQPLGKTAANDLGRYNDPDAKKQFENYINAKDDAGRKTALDALQKHWVEDVPAIGVDARPSAAEYSTKYYEGWPTADDAYADPQPTNINVSLVLTKLKPAS</sequence>
<keyword evidence="4" id="KW-1185">Reference proteome</keyword>
<evidence type="ECO:0000313" key="3">
    <source>
        <dbReference type="EMBL" id="PJI93897.1"/>
    </source>
</evidence>
<protein>
    <submittedName>
        <fullName evidence="3">Peptide/nickel transport system substrate-binding protein</fullName>
    </submittedName>
</protein>
<dbReference type="SUPFAM" id="SSF53850">
    <property type="entry name" value="Periplasmic binding protein-like II"/>
    <property type="match status" value="1"/>
</dbReference>
<dbReference type="Gene3D" id="3.40.190.10">
    <property type="entry name" value="Periplasmic binding protein-like II"/>
    <property type="match status" value="1"/>
</dbReference>
<comment type="caution">
    <text evidence="3">The sequence shown here is derived from an EMBL/GenBank/DDBJ whole genome shotgun (WGS) entry which is preliminary data.</text>
</comment>
<evidence type="ECO:0000256" key="1">
    <source>
        <dbReference type="SAM" id="MobiDB-lite"/>
    </source>
</evidence>